<evidence type="ECO:0000256" key="1">
    <source>
        <dbReference type="SAM" id="Phobius"/>
    </source>
</evidence>
<organism evidence="3 4">
    <name type="scientific">Anseranas semipalmata</name>
    <name type="common">Magpie goose</name>
    <name type="synonym">Anas semipalmata</name>
    <dbReference type="NCBI Taxonomy" id="8851"/>
    <lineage>
        <taxon>Eukaryota</taxon>
        <taxon>Metazoa</taxon>
        <taxon>Chordata</taxon>
        <taxon>Craniata</taxon>
        <taxon>Vertebrata</taxon>
        <taxon>Euteleostomi</taxon>
        <taxon>Archelosauria</taxon>
        <taxon>Archosauria</taxon>
        <taxon>Dinosauria</taxon>
        <taxon>Saurischia</taxon>
        <taxon>Theropoda</taxon>
        <taxon>Coelurosauria</taxon>
        <taxon>Aves</taxon>
        <taxon>Neognathae</taxon>
        <taxon>Galloanserae</taxon>
        <taxon>Anseriformes</taxon>
        <taxon>Anseranatidae</taxon>
        <taxon>Anseranas</taxon>
    </lineage>
</organism>
<dbReference type="Pfam" id="PF20989">
    <property type="entry name" value="Sarcoglycan_2_C"/>
    <property type="match status" value="1"/>
</dbReference>
<feature type="non-terminal residue" evidence="3">
    <location>
        <position position="226"/>
    </location>
</feature>
<dbReference type="PANTHER" id="PTHR10132">
    <property type="entry name" value="ALPHA-/EPSILON-SARCOGLYCAN FAMILY MEMBER"/>
    <property type="match status" value="1"/>
</dbReference>
<accession>A0A7K9V634</accession>
<keyword evidence="1" id="KW-0472">Membrane</keyword>
<keyword evidence="4" id="KW-1185">Reference proteome</keyword>
<gene>
    <name evidence="3" type="primary">Sgca</name>
    <name evidence="3" type="ORF">ANSSEM_R12019</name>
</gene>
<protein>
    <submittedName>
        <fullName evidence="3">SGCA protein</fullName>
    </submittedName>
</protein>
<dbReference type="OrthoDB" id="10019906at2759"/>
<feature type="domain" description="Sarcoglycan alpha/epsilon second" evidence="2">
    <location>
        <begin position="30"/>
        <end position="157"/>
    </location>
</feature>
<dbReference type="InterPro" id="IPR048347">
    <property type="entry name" value="Sarcoglycan_C"/>
</dbReference>
<feature type="transmembrane region" description="Helical" evidence="1">
    <location>
        <begin position="193"/>
        <end position="215"/>
    </location>
</feature>
<dbReference type="AlphaFoldDB" id="A0A7K9V634"/>
<feature type="non-terminal residue" evidence="3">
    <location>
        <position position="1"/>
    </location>
</feature>
<dbReference type="EMBL" id="VXAA01003267">
    <property type="protein sequence ID" value="NXI67241.1"/>
    <property type="molecule type" value="Genomic_DNA"/>
</dbReference>
<dbReference type="Proteomes" id="UP000567872">
    <property type="component" value="Unassembled WGS sequence"/>
</dbReference>
<dbReference type="GO" id="GO:0016012">
    <property type="term" value="C:sarcoglycan complex"/>
    <property type="evidence" value="ECO:0007669"/>
    <property type="project" value="InterPro"/>
</dbReference>
<keyword evidence="1" id="KW-0812">Transmembrane</keyword>
<name>A0A7K9V634_ANSSE</name>
<evidence type="ECO:0000313" key="3">
    <source>
        <dbReference type="EMBL" id="NXI67241.1"/>
    </source>
</evidence>
<dbReference type="InterPro" id="IPR008908">
    <property type="entry name" value="Sarcoglycan_alpha/epsilon"/>
</dbReference>
<evidence type="ECO:0000313" key="4">
    <source>
        <dbReference type="Proteomes" id="UP000567872"/>
    </source>
</evidence>
<proteinExistence type="predicted"/>
<comment type="caution">
    <text evidence="3">The sequence shown here is derived from an EMBL/GenBank/DDBJ whole genome shotgun (WGS) entry which is preliminary data.</text>
</comment>
<keyword evidence="1" id="KW-1133">Transmembrane helix</keyword>
<evidence type="ECO:0000259" key="2">
    <source>
        <dbReference type="Pfam" id="PF20989"/>
    </source>
</evidence>
<sequence>QVLASNRLTYETVAQRLVVTVVPAPGGEPPYQAEFLVGNRNVEELLPDAARELFGQAVAGVWERGDLSIVNVTSALDRGGRVPLPIEGRKEGDGGWHRWVAWLVYVKVGSHAAFSPCLAAAASPQSRFLCRLGQQPLASCYDTFAPHFTIRWCNLTLLQVLPSPTAPGPVWGPGVLEDEGDFQPPTASPAQDLLPGFLLTLLVPLAVAALLCLLLGHLMCCRREGV</sequence>
<reference evidence="3 4" key="1">
    <citation type="submission" date="2019-09" db="EMBL/GenBank/DDBJ databases">
        <title>Bird 10,000 Genomes (B10K) Project - Family phase.</title>
        <authorList>
            <person name="Zhang G."/>
        </authorList>
    </citation>
    <scope>NUCLEOTIDE SEQUENCE [LARGE SCALE GENOMIC DNA]</scope>
    <source>
        <strain evidence="3">B10K-DU-001-57</strain>
        <tissue evidence="3">Muscle</tissue>
    </source>
</reference>
<dbReference type="PANTHER" id="PTHR10132:SF16">
    <property type="entry name" value="ALPHA-SARCOGLYCAN"/>
    <property type="match status" value="1"/>
</dbReference>